<dbReference type="EMBL" id="JABUFE010000003">
    <property type="protein sequence ID" value="NSX54729.1"/>
    <property type="molecule type" value="Genomic_DNA"/>
</dbReference>
<gene>
    <name evidence="1" type="ORF">HRQ87_07920</name>
</gene>
<dbReference type="RefSeq" id="WP_174137020.1">
    <property type="nucleotide sequence ID" value="NZ_JABUFE010000003.1"/>
</dbReference>
<proteinExistence type="predicted"/>
<accession>A0ABX2IWD8</accession>
<evidence type="ECO:0000313" key="1">
    <source>
        <dbReference type="EMBL" id="NSX54729.1"/>
    </source>
</evidence>
<dbReference type="SUPFAM" id="SSF159888">
    <property type="entry name" value="YdhG-like"/>
    <property type="match status" value="1"/>
</dbReference>
<comment type="caution">
    <text evidence="1">The sequence shown here is derived from an EMBL/GenBank/DDBJ whole genome shotgun (WGS) entry which is preliminary data.</text>
</comment>
<sequence length="110" mass="12504">MTQFNKDMASPYRSLFQEVRTFLLATKGIVENQKPRITTFSDPNGGICHLRTMPHGIDIGFLKGSRMEDTFERLTGKGKAIRVLSLSDFDPNLVGYYLDQAIRLNHQPET</sequence>
<reference evidence="1 2" key="1">
    <citation type="submission" date="2020-06" db="EMBL/GenBank/DDBJ databases">
        <title>Sulfitobacter algicola sp. nov., isolated from green algae.</title>
        <authorList>
            <person name="Wang C."/>
        </authorList>
    </citation>
    <scope>NUCLEOTIDE SEQUENCE [LARGE SCALE GENOMIC DNA]</scope>
    <source>
        <strain evidence="1 2">1151</strain>
    </source>
</reference>
<keyword evidence="2" id="KW-1185">Reference proteome</keyword>
<dbReference type="Proteomes" id="UP000777935">
    <property type="component" value="Unassembled WGS sequence"/>
</dbReference>
<organism evidence="1 2">
    <name type="scientific">Parasulfitobacter algicola</name>
    <dbReference type="NCBI Taxonomy" id="2614809"/>
    <lineage>
        <taxon>Bacteria</taxon>
        <taxon>Pseudomonadati</taxon>
        <taxon>Pseudomonadota</taxon>
        <taxon>Alphaproteobacteria</taxon>
        <taxon>Rhodobacterales</taxon>
        <taxon>Roseobacteraceae</taxon>
        <taxon>Parasulfitobacter</taxon>
    </lineage>
</organism>
<protein>
    <submittedName>
        <fullName evidence="1">DUF1801 domain-containing protein</fullName>
    </submittedName>
</protein>
<evidence type="ECO:0000313" key="2">
    <source>
        <dbReference type="Proteomes" id="UP000777935"/>
    </source>
</evidence>
<name>A0ABX2IWD8_9RHOB</name>